<keyword evidence="2" id="KW-1185">Reference proteome</keyword>
<dbReference type="Proteomes" id="UP000824533">
    <property type="component" value="Linkage Group LG07"/>
</dbReference>
<name>A0ACC1D7P8_9NEOP</name>
<organism evidence="1 2">
    <name type="scientific">Dendrolimus kikuchii</name>
    <dbReference type="NCBI Taxonomy" id="765133"/>
    <lineage>
        <taxon>Eukaryota</taxon>
        <taxon>Metazoa</taxon>
        <taxon>Ecdysozoa</taxon>
        <taxon>Arthropoda</taxon>
        <taxon>Hexapoda</taxon>
        <taxon>Insecta</taxon>
        <taxon>Pterygota</taxon>
        <taxon>Neoptera</taxon>
        <taxon>Endopterygota</taxon>
        <taxon>Lepidoptera</taxon>
        <taxon>Glossata</taxon>
        <taxon>Ditrysia</taxon>
        <taxon>Bombycoidea</taxon>
        <taxon>Lasiocampidae</taxon>
        <taxon>Dendrolimus</taxon>
    </lineage>
</organism>
<accession>A0ACC1D7P8</accession>
<evidence type="ECO:0000313" key="1">
    <source>
        <dbReference type="EMBL" id="KAJ0179921.1"/>
    </source>
</evidence>
<sequence length="121" mass="14160">MWRNIIVICFVILFTRKTISEDNNKDTGINELRSINVTHKNNITQHFILPSKRKAVVIINNNSSLRIRGSKSKKSKIVESLLYEEYDDSGKQIGNFMMYNLNDVAKFFQEYLDTEICHVRC</sequence>
<proteinExistence type="predicted"/>
<dbReference type="EMBL" id="CM034393">
    <property type="protein sequence ID" value="KAJ0179921.1"/>
    <property type="molecule type" value="Genomic_DNA"/>
</dbReference>
<gene>
    <name evidence="1" type="ORF">K1T71_004512</name>
</gene>
<evidence type="ECO:0000313" key="2">
    <source>
        <dbReference type="Proteomes" id="UP000824533"/>
    </source>
</evidence>
<reference evidence="1 2" key="1">
    <citation type="journal article" date="2021" name="Front. Genet.">
        <title>Chromosome-Level Genome Assembly Reveals Significant Gene Expansion in the Toll and IMD Signaling Pathways of Dendrolimus kikuchii.</title>
        <authorList>
            <person name="Zhou J."/>
            <person name="Wu P."/>
            <person name="Xiong Z."/>
            <person name="Liu N."/>
            <person name="Zhao N."/>
            <person name="Ji M."/>
            <person name="Qiu Y."/>
            <person name="Yang B."/>
        </authorList>
    </citation>
    <scope>NUCLEOTIDE SEQUENCE [LARGE SCALE GENOMIC DNA]</scope>
    <source>
        <strain evidence="1">Ann1</strain>
    </source>
</reference>
<comment type="caution">
    <text evidence="1">The sequence shown here is derived from an EMBL/GenBank/DDBJ whole genome shotgun (WGS) entry which is preliminary data.</text>
</comment>
<protein>
    <submittedName>
        <fullName evidence="1">Uncharacterized protein</fullName>
    </submittedName>
</protein>